<evidence type="ECO:0000256" key="1">
    <source>
        <dbReference type="SAM" id="MobiDB-lite"/>
    </source>
</evidence>
<feature type="compositionally biased region" description="Polar residues" evidence="1">
    <location>
        <begin position="79"/>
        <end position="93"/>
    </location>
</feature>
<evidence type="ECO:0000313" key="2">
    <source>
        <dbReference type="EMBL" id="KAK4142061.1"/>
    </source>
</evidence>
<feature type="compositionally biased region" description="Low complexity" evidence="1">
    <location>
        <begin position="119"/>
        <end position="131"/>
    </location>
</feature>
<accession>A0AAN6V0B4</accession>
<dbReference type="Proteomes" id="UP001302676">
    <property type="component" value="Unassembled WGS sequence"/>
</dbReference>
<dbReference type="RefSeq" id="XP_062635432.1">
    <property type="nucleotide sequence ID" value="XM_062784276.1"/>
</dbReference>
<dbReference type="EMBL" id="MU853602">
    <property type="protein sequence ID" value="KAK4142061.1"/>
    <property type="molecule type" value="Genomic_DNA"/>
</dbReference>
<protein>
    <submittedName>
        <fullName evidence="2">Uncharacterized protein</fullName>
    </submittedName>
</protein>
<dbReference type="GeneID" id="87820889"/>
<feature type="region of interest" description="Disordered" evidence="1">
    <location>
        <begin position="1"/>
        <end position="221"/>
    </location>
</feature>
<dbReference type="AlphaFoldDB" id="A0AAN6V0B4"/>
<keyword evidence="3" id="KW-1185">Reference proteome</keyword>
<reference evidence="2" key="2">
    <citation type="submission" date="2023-05" db="EMBL/GenBank/DDBJ databases">
        <authorList>
            <consortium name="Lawrence Berkeley National Laboratory"/>
            <person name="Steindorff A."/>
            <person name="Hensen N."/>
            <person name="Bonometti L."/>
            <person name="Westerberg I."/>
            <person name="Brannstrom I.O."/>
            <person name="Guillou S."/>
            <person name="Cros-Aarteil S."/>
            <person name="Calhoun S."/>
            <person name="Haridas S."/>
            <person name="Kuo A."/>
            <person name="Mondo S."/>
            <person name="Pangilinan J."/>
            <person name="Riley R."/>
            <person name="Labutti K."/>
            <person name="Andreopoulos B."/>
            <person name="Lipzen A."/>
            <person name="Chen C."/>
            <person name="Yanf M."/>
            <person name="Daum C."/>
            <person name="Ng V."/>
            <person name="Clum A."/>
            <person name="Ohm R."/>
            <person name="Martin F."/>
            <person name="Silar P."/>
            <person name="Natvig D."/>
            <person name="Lalanne C."/>
            <person name="Gautier V."/>
            <person name="Ament-Velasquez S.L."/>
            <person name="Kruys A."/>
            <person name="Hutchinson M.I."/>
            <person name="Powell A.J."/>
            <person name="Barry K."/>
            <person name="Miller A.N."/>
            <person name="Grigoriev I.V."/>
            <person name="Debuchy R."/>
            <person name="Gladieux P."/>
            <person name="Thoren M.H."/>
            <person name="Johannesson H."/>
        </authorList>
    </citation>
    <scope>NUCLEOTIDE SEQUENCE</scope>
    <source>
        <strain evidence="2">CBS 141.50</strain>
    </source>
</reference>
<sequence length="221" mass="21946">MPTKAPSAGTKVTTGENIPVTREATGPVASGSLAAESTAEGGGFAANKPALEGQEQGRRRQPQQQPQHGRSTVRRTGAGDTSTSLGLENQQTSRGATTGDNTGGGTRHTRKTAGASEGPTTSSAQPATAPTYVASQYIRNPAGPHGKNLHEGGFEGSGTAEGALPEPGSMEDPGRAALGLGVGGTASSRKGMGGGGKEEEGTGSASGGEKTWYTALGDEDA</sequence>
<evidence type="ECO:0000313" key="3">
    <source>
        <dbReference type="Proteomes" id="UP001302676"/>
    </source>
</evidence>
<gene>
    <name evidence="2" type="ORF">C8A04DRAFT_38580</name>
</gene>
<proteinExistence type="predicted"/>
<reference evidence="2" key="1">
    <citation type="journal article" date="2023" name="Mol. Phylogenet. Evol.">
        <title>Genome-scale phylogeny and comparative genomics of the fungal order Sordariales.</title>
        <authorList>
            <person name="Hensen N."/>
            <person name="Bonometti L."/>
            <person name="Westerberg I."/>
            <person name="Brannstrom I.O."/>
            <person name="Guillou S."/>
            <person name="Cros-Aarteil S."/>
            <person name="Calhoun S."/>
            <person name="Haridas S."/>
            <person name="Kuo A."/>
            <person name="Mondo S."/>
            <person name="Pangilinan J."/>
            <person name="Riley R."/>
            <person name="LaButti K."/>
            <person name="Andreopoulos B."/>
            <person name="Lipzen A."/>
            <person name="Chen C."/>
            <person name="Yan M."/>
            <person name="Daum C."/>
            <person name="Ng V."/>
            <person name="Clum A."/>
            <person name="Steindorff A."/>
            <person name="Ohm R.A."/>
            <person name="Martin F."/>
            <person name="Silar P."/>
            <person name="Natvig D.O."/>
            <person name="Lalanne C."/>
            <person name="Gautier V."/>
            <person name="Ament-Velasquez S.L."/>
            <person name="Kruys A."/>
            <person name="Hutchinson M.I."/>
            <person name="Powell A.J."/>
            <person name="Barry K."/>
            <person name="Miller A.N."/>
            <person name="Grigoriev I.V."/>
            <person name="Debuchy R."/>
            <person name="Gladieux P."/>
            <person name="Hiltunen Thoren M."/>
            <person name="Johannesson H."/>
        </authorList>
    </citation>
    <scope>NUCLEOTIDE SEQUENCE</scope>
    <source>
        <strain evidence="2">CBS 141.50</strain>
    </source>
</reference>
<name>A0AAN6V0B4_9PEZI</name>
<comment type="caution">
    <text evidence="2">The sequence shown here is derived from an EMBL/GenBank/DDBJ whole genome shotgun (WGS) entry which is preliminary data.</text>
</comment>
<organism evidence="2 3">
    <name type="scientific">Dichotomopilus funicola</name>
    <dbReference type="NCBI Taxonomy" id="1934379"/>
    <lineage>
        <taxon>Eukaryota</taxon>
        <taxon>Fungi</taxon>
        <taxon>Dikarya</taxon>
        <taxon>Ascomycota</taxon>
        <taxon>Pezizomycotina</taxon>
        <taxon>Sordariomycetes</taxon>
        <taxon>Sordariomycetidae</taxon>
        <taxon>Sordariales</taxon>
        <taxon>Chaetomiaceae</taxon>
        <taxon>Dichotomopilus</taxon>
    </lineage>
</organism>